<evidence type="ECO:0000259" key="1">
    <source>
        <dbReference type="Pfam" id="PF00149"/>
    </source>
</evidence>
<feature type="domain" description="Calcineurin-like phosphoesterase" evidence="1">
    <location>
        <begin position="3"/>
        <end position="206"/>
    </location>
</feature>
<dbReference type="GeneID" id="94847912"/>
<evidence type="ECO:0000313" key="3">
    <source>
        <dbReference type="Proteomes" id="UP000179807"/>
    </source>
</evidence>
<dbReference type="Proteomes" id="UP000179807">
    <property type="component" value="Unassembled WGS sequence"/>
</dbReference>
<dbReference type="AlphaFoldDB" id="A0A1J4J6F5"/>
<dbReference type="PANTHER" id="PTHR31302:SF22">
    <property type="entry name" value="PHOSPHOESTERASE"/>
    <property type="match status" value="1"/>
</dbReference>
<dbReference type="OrthoDB" id="25509at2759"/>
<reference evidence="2" key="1">
    <citation type="submission" date="2016-10" db="EMBL/GenBank/DDBJ databases">
        <authorList>
            <person name="Benchimol M."/>
            <person name="Almeida L.G."/>
            <person name="Vasconcelos A.T."/>
            <person name="Perreira-Neves A."/>
            <person name="Rosa I.A."/>
            <person name="Tasca T."/>
            <person name="Bogo M.R."/>
            <person name="de Souza W."/>
        </authorList>
    </citation>
    <scope>NUCLEOTIDE SEQUENCE [LARGE SCALE GENOMIC DNA]</scope>
    <source>
        <strain evidence="2">K</strain>
    </source>
</reference>
<dbReference type="RefSeq" id="XP_068346388.1">
    <property type="nucleotide sequence ID" value="XM_068513208.1"/>
</dbReference>
<evidence type="ECO:0000313" key="2">
    <source>
        <dbReference type="EMBL" id="OHS93251.1"/>
    </source>
</evidence>
<gene>
    <name evidence="2" type="ORF">TRFO_40438</name>
</gene>
<accession>A0A1J4J6F5</accession>
<dbReference type="VEuPathDB" id="TrichDB:TRFO_40438"/>
<dbReference type="Pfam" id="PF00149">
    <property type="entry name" value="Metallophos"/>
    <property type="match status" value="1"/>
</dbReference>
<proteinExistence type="predicted"/>
<dbReference type="Gene3D" id="3.60.21.10">
    <property type="match status" value="1"/>
</dbReference>
<comment type="caution">
    <text evidence="2">The sequence shown here is derived from an EMBL/GenBank/DDBJ whole genome shotgun (WGS) entry which is preliminary data.</text>
</comment>
<organism evidence="2 3">
    <name type="scientific">Tritrichomonas foetus</name>
    <dbReference type="NCBI Taxonomy" id="1144522"/>
    <lineage>
        <taxon>Eukaryota</taxon>
        <taxon>Metamonada</taxon>
        <taxon>Parabasalia</taxon>
        <taxon>Tritrichomonadida</taxon>
        <taxon>Tritrichomonadidae</taxon>
        <taxon>Tritrichomonas</taxon>
    </lineage>
</organism>
<dbReference type="InterPro" id="IPR004843">
    <property type="entry name" value="Calcineurin-like_PHP"/>
</dbReference>
<dbReference type="SUPFAM" id="SSF56300">
    <property type="entry name" value="Metallo-dependent phosphatases"/>
    <property type="match status" value="1"/>
</dbReference>
<sequence length="262" mass="29953">MNKVWAISDIHLPGTTRKTMEKYGDIWKNHPAIILENVKKLCDKNDILLIPGDISWAPNLDRAKKDLEYLGSFPCHIILCSGNHDRWAATLPRDELVKVLPSNITWIHDVCFRIGNLAIVGSCFWEFRNVFPWPDHVGIIENLAKHQKEELKRFEKALKLVPDDANLIKILMLHVPPIPYDASPYTFSTQISEKNIDYCVFGHAHNVVEKVPACDAIIKGTHYFLCSADFLKMTPIHICDFDNDSQPYIIDEKGKITPLNIL</sequence>
<dbReference type="InterPro" id="IPR029052">
    <property type="entry name" value="Metallo-depent_PP-like"/>
</dbReference>
<dbReference type="InterPro" id="IPR051158">
    <property type="entry name" value="Metallophosphoesterase_sf"/>
</dbReference>
<keyword evidence="3" id="KW-1185">Reference proteome</keyword>
<dbReference type="EMBL" id="MLAK01001418">
    <property type="protein sequence ID" value="OHS93251.1"/>
    <property type="molecule type" value="Genomic_DNA"/>
</dbReference>
<dbReference type="GO" id="GO:0016787">
    <property type="term" value="F:hydrolase activity"/>
    <property type="evidence" value="ECO:0007669"/>
    <property type="project" value="InterPro"/>
</dbReference>
<protein>
    <submittedName>
        <fullName evidence="2">Metallophosphoesterase</fullName>
    </submittedName>
</protein>
<dbReference type="PANTHER" id="PTHR31302">
    <property type="entry name" value="TRANSMEMBRANE PROTEIN WITH METALLOPHOSPHOESTERASE DOMAIN-RELATED"/>
    <property type="match status" value="1"/>
</dbReference>
<name>A0A1J4J6F5_9EUKA</name>